<accession>A0A8J3I714</accession>
<evidence type="ECO:0000313" key="2">
    <source>
        <dbReference type="Proteomes" id="UP000612362"/>
    </source>
</evidence>
<protein>
    <submittedName>
        <fullName evidence="1">Uncharacterized protein</fullName>
    </submittedName>
</protein>
<gene>
    <name evidence="1" type="ORF">KSX_79990</name>
</gene>
<comment type="caution">
    <text evidence="1">The sequence shown here is derived from an EMBL/GenBank/DDBJ whole genome shotgun (WGS) entry which is preliminary data.</text>
</comment>
<keyword evidence="2" id="KW-1185">Reference proteome</keyword>
<evidence type="ECO:0000313" key="1">
    <source>
        <dbReference type="EMBL" id="GHO49836.1"/>
    </source>
</evidence>
<dbReference type="EMBL" id="BNJF01000006">
    <property type="protein sequence ID" value="GHO49836.1"/>
    <property type="molecule type" value="Genomic_DNA"/>
</dbReference>
<reference evidence="1" key="1">
    <citation type="submission" date="2020-10" db="EMBL/GenBank/DDBJ databases">
        <title>Taxonomic study of unclassified bacteria belonging to the class Ktedonobacteria.</title>
        <authorList>
            <person name="Yabe S."/>
            <person name="Wang C.M."/>
            <person name="Zheng Y."/>
            <person name="Sakai Y."/>
            <person name="Cavaletti L."/>
            <person name="Monciardini P."/>
            <person name="Donadio S."/>
        </authorList>
    </citation>
    <scope>NUCLEOTIDE SEQUENCE</scope>
    <source>
        <strain evidence="1">SOSP1-1</strain>
    </source>
</reference>
<dbReference type="AlphaFoldDB" id="A0A8J3I714"/>
<dbReference type="Proteomes" id="UP000612362">
    <property type="component" value="Unassembled WGS sequence"/>
</dbReference>
<organism evidence="1 2">
    <name type="scientific">Ktedonospora formicarum</name>
    <dbReference type="NCBI Taxonomy" id="2778364"/>
    <lineage>
        <taxon>Bacteria</taxon>
        <taxon>Bacillati</taxon>
        <taxon>Chloroflexota</taxon>
        <taxon>Ktedonobacteria</taxon>
        <taxon>Ktedonobacterales</taxon>
        <taxon>Ktedonobacteraceae</taxon>
        <taxon>Ktedonospora</taxon>
    </lineage>
</organism>
<sequence>MGAMADIVADLACQLSVIGPVAYVEAEFFADAGGQSAIVWQQRQIILALQEDGIGAINTALRYLGVQASSPTSWFDEFSMVGLGRERDTEKWGKVVVQQEANGVSEWKSEQLRAALTRAEKALNELDPMSPIYQVAEQQLEELRRKTRDEGNITRIRARKPCSWMAGMHRRSLKGAGEGRILAPADVGALDEM</sequence>
<proteinExistence type="predicted"/>
<name>A0A8J3I714_9CHLR</name>